<protein>
    <submittedName>
        <fullName evidence="1">Uncharacterized protein</fullName>
    </submittedName>
</protein>
<name>A0A4Y2LLB0_ARAVE</name>
<comment type="caution">
    <text evidence="1">The sequence shown here is derived from an EMBL/GenBank/DDBJ whole genome shotgun (WGS) entry which is preliminary data.</text>
</comment>
<dbReference type="EMBL" id="BGPR01118932">
    <property type="protein sequence ID" value="GBN14336.1"/>
    <property type="molecule type" value="Genomic_DNA"/>
</dbReference>
<dbReference type="Proteomes" id="UP000499080">
    <property type="component" value="Unassembled WGS sequence"/>
</dbReference>
<gene>
    <name evidence="1" type="ORF">AVEN_70451_1</name>
</gene>
<accession>A0A4Y2LLB0</accession>
<dbReference type="AlphaFoldDB" id="A0A4Y2LLB0"/>
<organism evidence="1 2">
    <name type="scientific">Araneus ventricosus</name>
    <name type="common">Orbweaver spider</name>
    <name type="synonym">Epeira ventricosa</name>
    <dbReference type="NCBI Taxonomy" id="182803"/>
    <lineage>
        <taxon>Eukaryota</taxon>
        <taxon>Metazoa</taxon>
        <taxon>Ecdysozoa</taxon>
        <taxon>Arthropoda</taxon>
        <taxon>Chelicerata</taxon>
        <taxon>Arachnida</taxon>
        <taxon>Araneae</taxon>
        <taxon>Araneomorphae</taxon>
        <taxon>Entelegynae</taxon>
        <taxon>Araneoidea</taxon>
        <taxon>Araneidae</taxon>
        <taxon>Araneus</taxon>
    </lineage>
</organism>
<dbReference type="OrthoDB" id="6437659at2759"/>
<reference evidence="1 2" key="1">
    <citation type="journal article" date="2019" name="Sci. Rep.">
        <title>Orb-weaving spider Araneus ventricosus genome elucidates the spidroin gene catalogue.</title>
        <authorList>
            <person name="Kono N."/>
            <person name="Nakamura H."/>
            <person name="Ohtoshi R."/>
            <person name="Moran D.A.P."/>
            <person name="Shinohara A."/>
            <person name="Yoshida Y."/>
            <person name="Fujiwara M."/>
            <person name="Mori M."/>
            <person name="Tomita M."/>
            <person name="Arakawa K."/>
        </authorList>
    </citation>
    <scope>NUCLEOTIDE SEQUENCE [LARGE SCALE GENOMIC DNA]</scope>
</reference>
<evidence type="ECO:0000313" key="1">
    <source>
        <dbReference type="EMBL" id="GBN14336.1"/>
    </source>
</evidence>
<sequence>MKRDPKLNPDLSASSIRHVCGDHFDAHVGHKGNESADHLAKKAITEGTPTTILKPLSHLKKLLNQELLSNWKKEWEKTETGRPIHKLIPTPSSKNHNWDHREIMFFSEHGPFTSFLKRFNLRSSDKCSCGQTGTPFHFATSCPFTKQWHFSKPSNDNLLLWKKEILNNHRSRTRLQNMMNYLMENDVLINGTS</sequence>
<proteinExistence type="predicted"/>
<evidence type="ECO:0000313" key="2">
    <source>
        <dbReference type="Proteomes" id="UP000499080"/>
    </source>
</evidence>
<keyword evidence="2" id="KW-1185">Reference proteome</keyword>